<reference evidence="2 3" key="1">
    <citation type="journal article" date="2013" name="Nature">
        <title>Insights into bilaterian evolution from three spiralian genomes.</title>
        <authorList>
            <person name="Simakov O."/>
            <person name="Marletaz F."/>
            <person name="Cho S.J."/>
            <person name="Edsinger-Gonzales E."/>
            <person name="Havlak P."/>
            <person name="Hellsten U."/>
            <person name="Kuo D.H."/>
            <person name="Larsson T."/>
            <person name="Lv J."/>
            <person name="Arendt D."/>
            <person name="Savage R."/>
            <person name="Osoegawa K."/>
            <person name="de Jong P."/>
            <person name="Grimwood J."/>
            <person name="Chapman J.A."/>
            <person name="Shapiro H."/>
            <person name="Aerts A."/>
            <person name="Otillar R.P."/>
            <person name="Terry A.Y."/>
            <person name="Boore J.L."/>
            <person name="Grigoriev I.V."/>
            <person name="Lindberg D.R."/>
            <person name="Seaver E.C."/>
            <person name="Weisblat D.A."/>
            <person name="Putnam N.H."/>
            <person name="Rokhsar D.S."/>
        </authorList>
    </citation>
    <scope>NUCLEOTIDE SEQUENCE [LARGE SCALE GENOMIC DNA]</scope>
</reference>
<keyword evidence="3" id="KW-1185">Reference proteome</keyword>
<protein>
    <submittedName>
        <fullName evidence="2">Uncharacterized protein</fullName>
    </submittedName>
</protein>
<dbReference type="GO" id="GO:0019900">
    <property type="term" value="F:kinase binding"/>
    <property type="evidence" value="ECO:0007669"/>
    <property type="project" value="InterPro"/>
</dbReference>
<dbReference type="KEGG" id="lgi:LOTGIDRAFT_162184"/>
<feature type="coiled-coil region" evidence="1">
    <location>
        <begin position="146"/>
        <end position="176"/>
    </location>
</feature>
<dbReference type="AlphaFoldDB" id="V4A8R9"/>
<dbReference type="RefSeq" id="XP_009056351.1">
    <property type="nucleotide sequence ID" value="XM_009058103.1"/>
</dbReference>
<dbReference type="Proteomes" id="UP000030746">
    <property type="component" value="Unassembled WGS sequence"/>
</dbReference>
<dbReference type="HOGENOM" id="CLU_1278927_0_0_1"/>
<evidence type="ECO:0000256" key="1">
    <source>
        <dbReference type="SAM" id="Coils"/>
    </source>
</evidence>
<dbReference type="OMA" id="GSIEICC"/>
<dbReference type="OrthoDB" id="6424487at2759"/>
<evidence type="ECO:0000313" key="2">
    <source>
        <dbReference type="EMBL" id="ESO93152.1"/>
    </source>
</evidence>
<dbReference type="PANTHER" id="PTHR18935:SF8">
    <property type="entry name" value="GOLGIN SUBFAMILY A MEMBER 4-LIKE ISOFORM X1"/>
    <property type="match status" value="1"/>
</dbReference>
<dbReference type="InterPro" id="IPR024836">
    <property type="entry name" value="JAKMIP"/>
</dbReference>
<dbReference type="EMBL" id="KB201977">
    <property type="protein sequence ID" value="ESO93152.1"/>
    <property type="molecule type" value="Genomic_DNA"/>
</dbReference>
<proteinExistence type="predicted"/>
<dbReference type="CTD" id="20238935"/>
<organism evidence="2 3">
    <name type="scientific">Lottia gigantea</name>
    <name type="common">Giant owl limpet</name>
    <dbReference type="NCBI Taxonomy" id="225164"/>
    <lineage>
        <taxon>Eukaryota</taxon>
        <taxon>Metazoa</taxon>
        <taxon>Spiralia</taxon>
        <taxon>Lophotrochozoa</taxon>
        <taxon>Mollusca</taxon>
        <taxon>Gastropoda</taxon>
        <taxon>Patellogastropoda</taxon>
        <taxon>Lottioidea</taxon>
        <taxon>Lottiidae</taxon>
        <taxon>Lottia</taxon>
    </lineage>
</organism>
<gene>
    <name evidence="2" type="ORF">LOTGIDRAFT_162184</name>
</gene>
<dbReference type="GO" id="GO:0008017">
    <property type="term" value="F:microtubule binding"/>
    <property type="evidence" value="ECO:0007669"/>
    <property type="project" value="InterPro"/>
</dbReference>
<feature type="coiled-coil region" evidence="1">
    <location>
        <begin position="10"/>
        <end position="44"/>
    </location>
</feature>
<dbReference type="PANTHER" id="PTHR18935">
    <property type="entry name" value="GOLGIN SUBFAMILY A MEMBER 4-LIKE ISOFORM X1"/>
    <property type="match status" value="1"/>
</dbReference>
<dbReference type="GeneID" id="20238935"/>
<sequence>MASNQHKVDRQNSEESADSLKTLNEDLRNHLVKLRSQLESQKGSIKQAQWQKVLNVRNVRELEQEKYAQSMDSLRSKLKGEKNRELENLRTSLQLRHESEMLRLVRQKDVEITKLGQELDLKERMLRKLLGENRRGSLNLTPFAKRNKLLNELSELRTCKKELTETLEQVNGAERQHDLELRRTADSWESELQRIRRDAHLEIKNLVWLKIFLKID</sequence>
<accession>V4A8R9</accession>
<evidence type="ECO:0000313" key="3">
    <source>
        <dbReference type="Proteomes" id="UP000030746"/>
    </source>
</evidence>
<name>V4A8R9_LOTGI</name>
<keyword evidence="1" id="KW-0175">Coiled coil</keyword>